<reference evidence="9" key="2">
    <citation type="journal article" date="2023" name="IMA Fungus">
        <title>Comparative genomic study of the Penicillium genus elucidates a diverse pangenome and 15 lateral gene transfer events.</title>
        <authorList>
            <person name="Petersen C."/>
            <person name="Sorensen T."/>
            <person name="Nielsen M.R."/>
            <person name="Sondergaard T.E."/>
            <person name="Sorensen J.L."/>
            <person name="Fitzpatrick D.A."/>
            <person name="Frisvad J.C."/>
            <person name="Nielsen K.L."/>
        </authorList>
    </citation>
    <scope>NUCLEOTIDE SEQUENCE</scope>
    <source>
        <strain evidence="9">IBT 16849</strain>
    </source>
</reference>
<evidence type="ECO:0000256" key="7">
    <source>
        <dbReference type="PROSITE-ProRule" id="PRU00221"/>
    </source>
</evidence>
<protein>
    <recommendedName>
        <fullName evidence="5">Mitochondrial division protein 1</fullName>
    </recommendedName>
</protein>
<evidence type="ECO:0000256" key="4">
    <source>
        <dbReference type="ARBA" id="ARBA00038415"/>
    </source>
</evidence>
<dbReference type="GO" id="GO:0005634">
    <property type="term" value="C:nucleus"/>
    <property type="evidence" value="ECO:0007669"/>
    <property type="project" value="TreeGrafter"/>
</dbReference>
<dbReference type="InterPro" id="IPR019775">
    <property type="entry name" value="WD40_repeat_CS"/>
</dbReference>
<dbReference type="PANTHER" id="PTHR22847:SF637">
    <property type="entry name" value="WD REPEAT DOMAIN 5B"/>
    <property type="match status" value="1"/>
</dbReference>
<dbReference type="PROSITE" id="PS50082">
    <property type="entry name" value="WD_REPEATS_2"/>
    <property type="match status" value="7"/>
</dbReference>
<feature type="repeat" description="WD" evidence="7">
    <location>
        <begin position="437"/>
        <end position="478"/>
    </location>
</feature>
<dbReference type="EMBL" id="JAPQKP010000005">
    <property type="protein sequence ID" value="KAJ5189953.1"/>
    <property type="molecule type" value="Genomic_DNA"/>
</dbReference>
<feature type="repeat" description="WD" evidence="7">
    <location>
        <begin position="479"/>
        <end position="520"/>
    </location>
</feature>
<feature type="repeat" description="WD" evidence="7">
    <location>
        <begin position="577"/>
        <end position="612"/>
    </location>
</feature>
<dbReference type="InterPro" id="IPR020472">
    <property type="entry name" value="WD40_PAC1"/>
</dbReference>
<evidence type="ECO:0000256" key="5">
    <source>
        <dbReference type="ARBA" id="ARBA00039789"/>
    </source>
</evidence>
<dbReference type="OrthoDB" id="10252171at2759"/>
<dbReference type="PRINTS" id="PR00320">
    <property type="entry name" value="GPROTEINBRPT"/>
</dbReference>
<dbReference type="PANTHER" id="PTHR22847">
    <property type="entry name" value="WD40 REPEAT PROTEIN"/>
    <property type="match status" value="1"/>
</dbReference>
<dbReference type="PROSITE" id="PS00678">
    <property type="entry name" value="WD_REPEATS_1"/>
    <property type="match status" value="4"/>
</dbReference>
<evidence type="ECO:0000256" key="2">
    <source>
        <dbReference type="ARBA" id="ARBA00022574"/>
    </source>
</evidence>
<feature type="repeat" description="WD" evidence="7">
    <location>
        <begin position="381"/>
        <end position="422"/>
    </location>
</feature>
<dbReference type="GO" id="GO:1990234">
    <property type="term" value="C:transferase complex"/>
    <property type="evidence" value="ECO:0007669"/>
    <property type="project" value="UniProtKB-ARBA"/>
</dbReference>
<dbReference type="InterPro" id="IPR015943">
    <property type="entry name" value="WD40/YVTN_repeat-like_dom_sf"/>
</dbReference>
<evidence type="ECO:0000259" key="8">
    <source>
        <dbReference type="PROSITE" id="PS50011"/>
    </source>
</evidence>
<dbReference type="SMART" id="SM00320">
    <property type="entry name" value="WD40"/>
    <property type="match status" value="7"/>
</dbReference>
<dbReference type="InterPro" id="IPR001680">
    <property type="entry name" value="WD40_rpt"/>
</dbReference>
<name>A0A9W9M5T4_9EURO</name>
<dbReference type="Gene3D" id="2.130.10.10">
    <property type="entry name" value="YVTN repeat-like/Quinoprotein amine dehydrogenase"/>
    <property type="match status" value="3"/>
</dbReference>
<dbReference type="GO" id="GO:0005524">
    <property type="term" value="F:ATP binding"/>
    <property type="evidence" value="ECO:0007669"/>
    <property type="project" value="InterPro"/>
</dbReference>
<feature type="domain" description="Protein kinase" evidence="8">
    <location>
        <begin position="46"/>
        <end position="275"/>
    </location>
</feature>
<comment type="function">
    <text evidence="6">Involved in mitochondrial fission. Acts as an adapter protein required to form mitochondrial fission complexes. Formation of these complexes is required to promote constriction and fission of the mitochondrial compartment at a late step in mitochondrial division.</text>
</comment>
<dbReference type="Proteomes" id="UP001150879">
    <property type="component" value="Unassembled WGS sequence"/>
</dbReference>
<comment type="subcellular location">
    <subcellularLocation>
        <location evidence="1">Mitochondrion outer membrane</location>
        <topology evidence="1">Peripheral membrane protein</topology>
        <orientation evidence="1">Cytoplasmic side</orientation>
    </subcellularLocation>
</comment>
<keyword evidence="3" id="KW-0677">Repeat</keyword>
<evidence type="ECO:0000256" key="1">
    <source>
        <dbReference type="ARBA" id="ARBA00004570"/>
    </source>
</evidence>
<dbReference type="Pfam" id="PF00400">
    <property type="entry name" value="WD40"/>
    <property type="match status" value="7"/>
</dbReference>
<evidence type="ECO:0000313" key="10">
    <source>
        <dbReference type="Proteomes" id="UP001150879"/>
    </source>
</evidence>
<dbReference type="InterPro" id="IPR011009">
    <property type="entry name" value="Kinase-like_dom_sf"/>
</dbReference>
<feature type="repeat" description="WD" evidence="7">
    <location>
        <begin position="535"/>
        <end position="576"/>
    </location>
</feature>
<dbReference type="GO" id="GO:0005741">
    <property type="term" value="C:mitochondrial outer membrane"/>
    <property type="evidence" value="ECO:0007669"/>
    <property type="project" value="UniProtKB-SubCell"/>
</dbReference>
<comment type="similarity">
    <text evidence="4">Belongs to the WD repeat MDV1/CAF4 family.</text>
</comment>
<dbReference type="Pfam" id="PF00069">
    <property type="entry name" value="Pkinase"/>
    <property type="match status" value="2"/>
</dbReference>
<dbReference type="SUPFAM" id="SSF56112">
    <property type="entry name" value="Protein kinase-like (PK-like)"/>
    <property type="match status" value="1"/>
</dbReference>
<feature type="repeat" description="WD" evidence="7">
    <location>
        <begin position="339"/>
        <end position="380"/>
    </location>
</feature>
<organism evidence="9 10">
    <name type="scientific">Penicillium cf. griseofulvum</name>
    <dbReference type="NCBI Taxonomy" id="2972120"/>
    <lineage>
        <taxon>Eukaryota</taxon>
        <taxon>Fungi</taxon>
        <taxon>Dikarya</taxon>
        <taxon>Ascomycota</taxon>
        <taxon>Pezizomycotina</taxon>
        <taxon>Eurotiomycetes</taxon>
        <taxon>Eurotiomycetidae</taxon>
        <taxon>Eurotiales</taxon>
        <taxon>Aspergillaceae</taxon>
        <taxon>Penicillium</taxon>
    </lineage>
</organism>
<evidence type="ECO:0000256" key="6">
    <source>
        <dbReference type="ARBA" id="ARBA00043913"/>
    </source>
</evidence>
<dbReference type="GO" id="GO:0004672">
    <property type="term" value="F:protein kinase activity"/>
    <property type="evidence" value="ECO:0007669"/>
    <property type="project" value="InterPro"/>
</dbReference>
<dbReference type="PROSITE" id="PS50011">
    <property type="entry name" value="PROTEIN_KINASE_DOM"/>
    <property type="match status" value="1"/>
</dbReference>
<keyword evidence="10" id="KW-1185">Reference proteome</keyword>
<dbReference type="SUPFAM" id="SSF50978">
    <property type="entry name" value="WD40 repeat-like"/>
    <property type="match status" value="1"/>
</dbReference>
<gene>
    <name evidence="9" type="ORF">N7472_008967</name>
</gene>
<dbReference type="CDD" id="cd00200">
    <property type="entry name" value="WD40"/>
    <property type="match status" value="1"/>
</dbReference>
<proteinExistence type="inferred from homology"/>
<reference evidence="9" key="1">
    <citation type="submission" date="2022-11" db="EMBL/GenBank/DDBJ databases">
        <authorList>
            <person name="Petersen C."/>
        </authorList>
    </citation>
    <scope>NUCLEOTIDE SEQUENCE</scope>
    <source>
        <strain evidence="9">IBT 16849</strain>
    </source>
</reference>
<dbReference type="PROSITE" id="PS50294">
    <property type="entry name" value="WD_REPEATS_REGION"/>
    <property type="match status" value="7"/>
</dbReference>
<evidence type="ECO:0000256" key="3">
    <source>
        <dbReference type="ARBA" id="ARBA00022737"/>
    </source>
</evidence>
<comment type="caution">
    <text evidence="9">The sequence shown here is derived from an EMBL/GenBank/DDBJ whole genome shotgun (WGS) entry which is preliminary data.</text>
</comment>
<dbReference type="InterPro" id="IPR036322">
    <property type="entry name" value="WD40_repeat_dom_sf"/>
</dbReference>
<accession>A0A9W9M5T4</accession>
<evidence type="ECO:0000313" key="9">
    <source>
        <dbReference type="EMBL" id="KAJ5189953.1"/>
    </source>
</evidence>
<dbReference type="AlphaFoldDB" id="A0A9W9M5T4"/>
<dbReference type="Gene3D" id="1.10.510.10">
    <property type="entry name" value="Transferase(Phosphotransferase) domain 1"/>
    <property type="match status" value="2"/>
</dbReference>
<sequence>MSRVPDCVLDSKLQTHFLPGAKYETVHTYYAQESLSRRPIKKTEHWQREKKIGSGGFGEVWLERCTKGNNHGYQVRATKKMEVHRQIDYCRELEAIAKFSHSKYERCFVKSFGWYQTKTRLFITMEYLELGDLQEYLRDKHKPLPEFEAREIMSQILEGLDLMHDNGFAHRDLKPNKGTPGYIAPELYGFTKCGTPYAVDMWAAGEVMFRILTKQATFKHPGLLLNYVQTRTVFPSSKIFANQVSQLRVEIVLGLMNPTPAGRMSAKDALQHRWIDQSPPVQHKPVPAVGRMLGRTLEGNYARVTSVVFSPDSKLVAGGAMNGAVQAWNTTTGAIHKRLQGHSSGVTSVAFSPNGQFVAFGCDDQTIMIENVTMASMQKIVGVHSSPVTCVVFSPNGKSVLSGSCDLTVKLWNITTGASGRVVDVWDSITGPRHSRGKGHSGAVTYTAFSPDGKLAASGFNDCTVNLWNTTTGDIHKTLEGHARNITCVAFSPDGKYLASGSNDETVKLWNTITGANYQTVKLWNLDTGAIHKTYDGYFHWVNSVAFLPDGKLVASGFDGRILKLWNITTGSIRKTLQYSSEQVKSMTFSPNGKLAASGHLNGKVRLWEAAL</sequence>
<keyword evidence="2 7" id="KW-0853">WD repeat</keyword>
<dbReference type="InterPro" id="IPR000719">
    <property type="entry name" value="Prot_kinase_dom"/>
</dbReference>
<feature type="repeat" description="WD" evidence="7">
    <location>
        <begin position="297"/>
        <end position="338"/>
    </location>
</feature>